<evidence type="ECO:0000313" key="2">
    <source>
        <dbReference type="EMBL" id="GII22969.1"/>
    </source>
</evidence>
<keyword evidence="1" id="KW-0812">Transmembrane</keyword>
<feature type="transmembrane region" description="Helical" evidence="1">
    <location>
        <begin position="12"/>
        <end position="31"/>
    </location>
</feature>
<dbReference type="AlphaFoldDB" id="A0A8J3X130"/>
<gene>
    <name evidence="2" type="ORF">Pme01_25660</name>
</gene>
<proteinExistence type="predicted"/>
<evidence type="ECO:0000256" key="1">
    <source>
        <dbReference type="SAM" id="Phobius"/>
    </source>
</evidence>
<protein>
    <submittedName>
        <fullName evidence="2">Uncharacterized protein</fullName>
    </submittedName>
</protein>
<name>A0A8J3X130_9ACTN</name>
<dbReference type="Proteomes" id="UP000599074">
    <property type="component" value="Unassembled WGS sequence"/>
</dbReference>
<comment type="caution">
    <text evidence="2">The sequence shown here is derived from an EMBL/GenBank/DDBJ whole genome shotgun (WGS) entry which is preliminary data.</text>
</comment>
<sequence>MAQLWLDLAPTLVGGLGGVLGVHLAEAYLIGPRGIIRRLFRRGS</sequence>
<keyword evidence="3" id="KW-1185">Reference proteome</keyword>
<keyword evidence="1" id="KW-0472">Membrane</keyword>
<evidence type="ECO:0000313" key="3">
    <source>
        <dbReference type="Proteomes" id="UP000599074"/>
    </source>
</evidence>
<accession>A0A8J3X130</accession>
<keyword evidence="1" id="KW-1133">Transmembrane helix</keyword>
<reference evidence="2" key="1">
    <citation type="submission" date="2021-01" db="EMBL/GenBank/DDBJ databases">
        <title>Whole genome shotgun sequence of Planosporangium mesophilum NBRC 109066.</title>
        <authorList>
            <person name="Komaki H."/>
            <person name="Tamura T."/>
        </authorList>
    </citation>
    <scope>NUCLEOTIDE SEQUENCE</scope>
    <source>
        <strain evidence="2">NBRC 109066</strain>
    </source>
</reference>
<organism evidence="2 3">
    <name type="scientific">Planosporangium mesophilum</name>
    <dbReference type="NCBI Taxonomy" id="689768"/>
    <lineage>
        <taxon>Bacteria</taxon>
        <taxon>Bacillati</taxon>
        <taxon>Actinomycetota</taxon>
        <taxon>Actinomycetes</taxon>
        <taxon>Micromonosporales</taxon>
        <taxon>Micromonosporaceae</taxon>
        <taxon>Planosporangium</taxon>
    </lineage>
</organism>
<dbReference type="RefSeq" id="WP_275408521.1">
    <property type="nucleotide sequence ID" value="NZ_BOON01000023.1"/>
</dbReference>
<dbReference type="EMBL" id="BOON01000023">
    <property type="protein sequence ID" value="GII22969.1"/>
    <property type="molecule type" value="Genomic_DNA"/>
</dbReference>